<dbReference type="GO" id="GO:0046306">
    <property type="term" value="P:alkanesulfonate catabolic process"/>
    <property type="evidence" value="ECO:0007669"/>
    <property type="project" value="TreeGrafter"/>
</dbReference>
<evidence type="ECO:0000313" key="6">
    <source>
        <dbReference type="EMBL" id="PYC70181.1"/>
    </source>
</evidence>
<dbReference type="InterPro" id="IPR011251">
    <property type="entry name" value="Luciferase-like_dom"/>
</dbReference>
<gene>
    <name evidence="6" type="ORF">C7C46_27645</name>
</gene>
<evidence type="ECO:0000256" key="1">
    <source>
        <dbReference type="ARBA" id="ARBA00022630"/>
    </source>
</evidence>
<dbReference type="RefSeq" id="WP_110672655.1">
    <property type="nucleotide sequence ID" value="NZ_PYBW01000122.1"/>
</dbReference>
<evidence type="ECO:0000256" key="4">
    <source>
        <dbReference type="ARBA" id="ARBA00023033"/>
    </source>
</evidence>
<keyword evidence="7" id="KW-1185">Reference proteome</keyword>
<evidence type="ECO:0000313" key="7">
    <source>
        <dbReference type="Proteomes" id="UP000248039"/>
    </source>
</evidence>
<accession>A0A2V4NJS9</accession>
<dbReference type="Proteomes" id="UP000248039">
    <property type="component" value="Unassembled WGS sequence"/>
</dbReference>
<protein>
    <submittedName>
        <fullName evidence="6">F420-dependent oxidoreductase</fullName>
    </submittedName>
</protein>
<evidence type="ECO:0000256" key="2">
    <source>
        <dbReference type="ARBA" id="ARBA00022643"/>
    </source>
</evidence>
<keyword evidence="1" id="KW-0285">Flavoprotein</keyword>
<dbReference type="OrthoDB" id="4074025at2"/>
<dbReference type="Pfam" id="PF00296">
    <property type="entry name" value="Bac_luciferase"/>
    <property type="match status" value="1"/>
</dbReference>
<dbReference type="PANTHER" id="PTHR42847:SF4">
    <property type="entry name" value="ALKANESULFONATE MONOOXYGENASE-RELATED"/>
    <property type="match status" value="1"/>
</dbReference>
<keyword evidence="2" id="KW-0288">FMN</keyword>
<dbReference type="SUPFAM" id="SSF51679">
    <property type="entry name" value="Bacterial luciferase-like"/>
    <property type="match status" value="1"/>
</dbReference>
<dbReference type="InterPro" id="IPR036661">
    <property type="entry name" value="Luciferase-like_sf"/>
</dbReference>
<dbReference type="AlphaFoldDB" id="A0A2V4NJS9"/>
<dbReference type="GO" id="GO:0008726">
    <property type="term" value="F:alkanesulfonate monooxygenase activity"/>
    <property type="evidence" value="ECO:0007669"/>
    <property type="project" value="TreeGrafter"/>
</dbReference>
<keyword evidence="3" id="KW-0560">Oxidoreductase</keyword>
<sequence length="283" mass="29837">MQLGISLAPPRWPAAGGAMALRTALRAEQLGLHYLTADDHVLRTDGAGLDPLTLLAAVAGATSRIRLASSVLVLPYRHPLLLANQAATLDVLSGGRFTLGVGTGGDPGEFAALGLDVHERGRRTDQCLAALREHWAADGASAVRPRTEGGPPVWVGGRSDAALRRTLRFGAGWHGSGVDEHDVRQVRARLEVLGEELDRDPAELTLSAVCALVPPGFTPAGPLPPPLRPLADPGARAGQVLDALDRLRGAGLSMVALWLPLDPHQLLDALDWIHSDLLGGLRR</sequence>
<name>A0A2V4NJS9_9ACTN</name>
<organism evidence="6 7">
    <name type="scientific">Streptomyces tateyamensis</name>
    <dbReference type="NCBI Taxonomy" id="565073"/>
    <lineage>
        <taxon>Bacteria</taxon>
        <taxon>Bacillati</taxon>
        <taxon>Actinomycetota</taxon>
        <taxon>Actinomycetes</taxon>
        <taxon>Kitasatosporales</taxon>
        <taxon>Streptomycetaceae</taxon>
        <taxon>Streptomyces</taxon>
    </lineage>
</organism>
<keyword evidence="4" id="KW-0503">Monooxygenase</keyword>
<comment type="caution">
    <text evidence="6">The sequence shown here is derived from an EMBL/GenBank/DDBJ whole genome shotgun (WGS) entry which is preliminary data.</text>
</comment>
<evidence type="ECO:0000259" key="5">
    <source>
        <dbReference type="Pfam" id="PF00296"/>
    </source>
</evidence>
<dbReference type="PANTHER" id="PTHR42847">
    <property type="entry name" value="ALKANESULFONATE MONOOXYGENASE"/>
    <property type="match status" value="1"/>
</dbReference>
<proteinExistence type="predicted"/>
<dbReference type="EMBL" id="PYBW01000122">
    <property type="protein sequence ID" value="PYC70181.1"/>
    <property type="molecule type" value="Genomic_DNA"/>
</dbReference>
<feature type="domain" description="Luciferase-like" evidence="5">
    <location>
        <begin position="18"/>
        <end position="207"/>
    </location>
</feature>
<evidence type="ECO:0000256" key="3">
    <source>
        <dbReference type="ARBA" id="ARBA00023002"/>
    </source>
</evidence>
<dbReference type="Gene3D" id="3.20.20.30">
    <property type="entry name" value="Luciferase-like domain"/>
    <property type="match status" value="1"/>
</dbReference>
<reference evidence="6 7" key="1">
    <citation type="submission" date="2018-03" db="EMBL/GenBank/DDBJ databases">
        <title>Bioinformatic expansion and discovery of thiopeptide antibiotics.</title>
        <authorList>
            <person name="Schwalen C.J."/>
            <person name="Hudson G.A."/>
            <person name="Mitchell D.A."/>
        </authorList>
    </citation>
    <scope>NUCLEOTIDE SEQUENCE [LARGE SCALE GENOMIC DNA]</scope>
    <source>
        <strain evidence="6 7">ATCC 21389</strain>
    </source>
</reference>
<dbReference type="InterPro" id="IPR050172">
    <property type="entry name" value="SsuD_RutA_monooxygenase"/>
</dbReference>